<dbReference type="SMART" id="SM00239">
    <property type="entry name" value="C2"/>
    <property type="match status" value="1"/>
</dbReference>
<name>A0A085LSB2_9BILA</name>
<dbReference type="InterPro" id="IPR000008">
    <property type="entry name" value="C2_dom"/>
</dbReference>
<organism evidence="2 3">
    <name type="scientific">Trichuris suis</name>
    <name type="common">pig whipworm</name>
    <dbReference type="NCBI Taxonomy" id="68888"/>
    <lineage>
        <taxon>Eukaryota</taxon>
        <taxon>Metazoa</taxon>
        <taxon>Ecdysozoa</taxon>
        <taxon>Nematoda</taxon>
        <taxon>Enoplea</taxon>
        <taxon>Dorylaimia</taxon>
        <taxon>Trichinellida</taxon>
        <taxon>Trichuridae</taxon>
        <taxon>Trichuris</taxon>
    </lineage>
</organism>
<dbReference type="Proteomes" id="UP000030764">
    <property type="component" value="Unassembled WGS sequence"/>
</dbReference>
<accession>A0A085LSB2</accession>
<keyword evidence="3" id="KW-1185">Reference proteome</keyword>
<protein>
    <recommendedName>
        <fullName evidence="1">C2 domain-containing protein</fullName>
    </recommendedName>
</protein>
<gene>
    <name evidence="2" type="ORF">M513_11272</name>
</gene>
<evidence type="ECO:0000259" key="1">
    <source>
        <dbReference type="PROSITE" id="PS50004"/>
    </source>
</evidence>
<proteinExistence type="predicted"/>
<feature type="domain" description="C2" evidence="1">
    <location>
        <begin position="1"/>
        <end position="117"/>
    </location>
</feature>
<dbReference type="SUPFAM" id="SSF49562">
    <property type="entry name" value="C2 domain (Calcium/lipid-binding domain, CaLB)"/>
    <property type="match status" value="1"/>
</dbReference>
<dbReference type="Gene3D" id="2.60.40.150">
    <property type="entry name" value="C2 domain"/>
    <property type="match status" value="1"/>
</dbReference>
<dbReference type="InterPro" id="IPR035892">
    <property type="entry name" value="C2_domain_sf"/>
</dbReference>
<dbReference type="EMBL" id="KL363312">
    <property type="protein sequence ID" value="KFD47858.1"/>
    <property type="molecule type" value="Genomic_DNA"/>
</dbReference>
<reference evidence="2 3" key="1">
    <citation type="journal article" date="2014" name="Nat. Genet.">
        <title>Genome and transcriptome of the porcine whipworm Trichuris suis.</title>
        <authorList>
            <person name="Jex A.R."/>
            <person name="Nejsum P."/>
            <person name="Schwarz E.M."/>
            <person name="Hu L."/>
            <person name="Young N.D."/>
            <person name="Hall R.S."/>
            <person name="Korhonen P.K."/>
            <person name="Liao S."/>
            <person name="Thamsborg S."/>
            <person name="Xia J."/>
            <person name="Xu P."/>
            <person name="Wang S."/>
            <person name="Scheerlinck J.P."/>
            <person name="Hofmann A."/>
            <person name="Sternberg P.W."/>
            <person name="Wang J."/>
            <person name="Gasser R.B."/>
        </authorList>
    </citation>
    <scope>NUCLEOTIDE SEQUENCE [LARGE SCALE GENOMIC DNA]</scope>
    <source>
        <strain evidence="2">DCEP-RM93M</strain>
    </source>
</reference>
<dbReference type="PROSITE" id="PS50004">
    <property type="entry name" value="C2"/>
    <property type="match status" value="1"/>
</dbReference>
<dbReference type="AlphaFoldDB" id="A0A085LSB2"/>
<dbReference type="Pfam" id="PF00168">
    <property type="entry name" value="C2"/>
    <property type="match status" value="1"/>
</dbReference>
<evidence type="ECO:0000313" key="3">
    <source>
        <dbReference type="Proteomes" id="UP000030764"/>
    </source>
</evidence>
<evidence type="ECO:0000313" key="2">
    <source>
        <dbReference type="EMBL" id="KFD47858.1"/>
    </source>
</evidence>
<sequence>MQSFTGKVRVKVVEASDLKPTEWSTRFAALAGSGGRTVPFIDPYVNVDIDEYLICRTSAKTKSNNPRWDETITANANQSTSLGLTVFHDCAIPPDDFVANCRVNFEDLQLGQNDLWFLFFKKFVSPCAHFNMQIAFSFQLDLEPHGRLHIRVDLNGTLSPMSSKRGE</sequence>